<dbReference type="GO" id="GO:0005886">
    <property type="term" value="C:plasma membrane"/>
    <property type="evidence" value="ECO:0007669"/>
    <property type="project" value="TreeGrafter"/>
</dbReference>
<dbReference type="Gene3D" id="1.20.1070.10">
    <property type="entry name" value="Rhodopsin 7-helix transmembrane proteins"/>
    <property type="match status" value="1"/>
</dbReference>
<keyword evidence="2" id="KW-0812">Transmembrane</keyword>
<evidence type="ECO:0000313" key="6">
    <source>
        <dbReference type="Proteomes" id="UP000653383"/>
    </source>
</evidence>
<dbReference type="PANTHER" id="PTHR45620:SF5">
    <property type="entry name" value="GASTRIC INHIBITORY POLYPEPTIDE RECEPTOR"/>
    <property type="match status" value="1"/>
</dbReference>
<evidence type="ECO:0000256" key="1">
    <source>
        <dbReference type="ARBA" id="ARBA00004141"/>
    </source>
</evidence>
<comment type="subcellular location">
    <subcellularLocation>
        <location evidence="1">Membrane</location>
        <topology evidence="1">Multi-pass membrane protein</topology>
    </subcellularLocation>
</comment>
<dbReference type="PRINTS" id="PR00249">
    <property type="entry name" value="GPCRSECRETIN"/>
</dbReference>
<dbReference type="GO" id="GO:0007188">
    <property type="term" value="P:adenylate cyclase-modulating G protein-coupled receptor signaling pathway"/>
    <property type="evidence" value="ECO:0007669"/>
    <property type="project" value="TreeGrafter"/>
</dbReference>
<dbReference type="GO" id="GO:0008528">
    <property type="term" value="F:G protein-coupled peptide receptor activity"/>
    <property type="evidence" value="ECO:0007669"/>
    <property type="project" value="TreeGrafter"/>
</dbReference>
<feature type="non-terminal residue" evidence="5">
    <location>
        <position position="159"/>
    </location>
</feature>
<dbReference type="AlphaFoldDB" id="A0A852HM10"/>
<feature type="non-terminal residue" evidence="5">
    <location>
        <position position="1"/>
    </location>
</feature>
<dbReference type="GO" id="GO:0016519">
    <property type="term" value="F:gastric inhibitory peptide receptor activity"/>
    <property type="evidence" value="ECO:0007669"/>
    <property type="project" value="TreeGrafter"/>
</dbReference>
<dbReference type="GO" id="GO:0017046">
    <property type="term" value="F:peptide hormone binding"/>
    <property type="evidence" value="ECO:0007669"/>
    <property type="project" value="TreeGrafter"/>
</dbReference>
<accession>A0A852HM10</accession>
<gene>
    <name evidence="5" type="primary">Gipr</name>
    <name evidence="5" type="ORF">NICCHL_R14627</name>
</gene>
<dbReference type="InterPro" id="IPR000832">
    <property type="entry name" value="GPCR_2_secretin-like"/>
</dbReference>
<evidence type="ECO:0000256" key="2">
    <source>
        <dbReference type="ARBA" id="ARBA00022692"/>
    </source>
</evidence>
<sequence length="159" mass="16456">TAVSPQAGPACRVAQSLAQYCVGANYAWATGEGLFLLRLLLATARGRCLPAFLLLGWGVSPVSPRCPRVSPPVPSVSPRVPSVSPRVPACPIGVPACPSGVPACPRLSHRCPRVSQRCPRGVPRLARSTLTLIPLLGVHEVVFALAGEGEGGGGLRLAR</sequence>
<dbReference type="EMBL" id="WAAE01012980">
    <property type="protein sequence ID" value="NXX30382.1"/>
    <property type="molecule type" value="Genomic_DNA"/>
</dbReference>
<keyword evidence="6" id="KW-1185">Reference proteome</keyword>
<proteinExistence type="predicted"/>
<reference evidence="5" key="1">
    <citation type="submission" date="2020-02" db="EMBL/GenBank/DDBJ databases">
        <title>Bird 10,000 Genomes (B10K) Project - Family phase.</title>
        <authorList>
            <person name="Zhang G."/>
        </authorList>
    </citation>
    <scope>NUCLEOTIDE SEQUENCE</scope>
    <source>
        <strain evidence="5">B10K-DU-002-40</strain>
        <tissue evidence="5">Muscle</tissue>
    </source>
</reference>
<evidence type="ECO:0000256" key="3">
    <source>
        <dbReference type="ARBA" id="ARBA00022989"/>
    </source>
</evidence>
<keyword evidence="4" id="KW-0472">Membrane</keyword>
<protein>
    <submittedName>
        <fullName evidence="5">GIPR protein</fullName>
    </submittedName>
</protein>
<evidence type="ECO:0000313" key="5">
    <source>
        <dbReference type="EMBL" id="NXX30382.1"/>
    </source>
</evidence>
<name>A0A852HM10_9PASS</name>
<dbReference type="PANTHER" id="PTHR45620">
    <property type="entry name" value="PDF RECEPTOR-LIKE PROTEIN-RELATED"/>
    <property type="match status" value="1"/>
</dbReference>
<dbReference type="Pfam" id="PF00002">
    <property type="entry name" value="7tm_2"/>
    <property type="match status" value="1"/>
</dbReference>
<comment type="caution">
    <text evidence="5">The sequence shown here is derived from an EMBL/GenBank/DDBJ whole genome shotgun (WGS) entry which is preliminary data.</text>
</comment>
<evidence type="ECO:0000256" key="4">
    <source>
        <dbReference type="ARBA" id="ARBA00023136"/>
    </source>
</evidence>
<dbReference type="Proteomes" id="UP000653383">
    <property type="component" value="Unassembled WGS sequence"/>
</dbReference>
<dbReference type="InterPro" id="IPR050332">
    <property type="entry name" value="GPCR_2"/>
</dbReference>
<organism evidence="5 6">
    <name type="scientific">Nicator chloris</name>
    <dbReference type="NCBI Taxonomy" id="237433"/>
    <lineage>
        <taxon>Eukaryota</taxon>
        <taxon>Metazoa</taxon>
        <taxon>Chordata</taxon>
        <taxon>Craniata</taxon>
        <taxon>Vertebrata</taxon>
        <taxon>Euteleostomi</taxon>
        <taxon>Archelosauria</taxon>
        <taxon>Archosauria</taxon>
        <taxon>Dinosauria</taxon>
        <taxon>Saurischia</taxon>
        <taxon>Theropoda</taxon>
        <taxon>Coelurosauria</taxon>
        <taxon>Aves</taxon>
        <taxon>Neognathae</taxon>
        <taxon>Neoaves</taxon>
        <taxon>Telluraves</taxon>
        <taxon>Australaves</taxon>
        <taxon>Passeriformes</taxon>
        <taxon>Sylvioidea</taxon>
        <taxon>Pycnonotidae</taxon>
        <taxon>Nicator</taxon>
    </lineage>
</organism>
<dbReference type="OrthoDB" id="5967113at2759"/>
<keyword evidence="3" id="KW-1133">Transmembrane helix</keyword>